<gene>
    <name evidence="1" type="ORF">BJBARM5_0639</name>
</gene>
<organism evidence="1 2">
    <name type="scientific">Candidatus Parvarchaeum acidophilus ARMAN-5</name>
    <dbReference type="NCBI Taxonomy" id="662762"/>
    <lineage>
        <taxon>Archaea</taxon>
        <taxon>Candidatus Parvarchaeota</taxon>
        <taxon>Candidatus Parvarchaeum</taxon>
    </lineage>
</organism>
<accession>D6GVX0</accession>
<sequence length="234" mass="26644">MGLFDLIGYAAEKSYKKYKDSKLEGVMDDLLVSLETNSINLEVLPYKEGEDPCNITGKVYKLDKSQIDNSAATYFLTTNRWLKKGGVDIDNDNVYLSAFNEKSYYALSKIKNEHPAITQNYVKLYNNNKVLLALFVYLSEDNKGLCIPKYITDKKGQLMLSKKASIENFNKVDELSANDKVNGGTAFKGFYLRAKLFAYKVANELNSYNKDDLESALKQFEEKHGKNTEITYTF</sequence>
<name>D6GVX0_PARA5</name>
<evidence type="ECO:0000313" key="2">
    <source>
        <dbReference type="Proteomes" id="UP000009376"/>
    </source>
</evidence>
<dbReference type="Proteomes" id="UP000009376">
    <property type="component" value="Unassembled WGS sequence"/>
</dbReference>
<dbReference type="AlphaFoldDB" id="D6GVX0"/>
<protein>
    <submittedName>
        <fullName evidence="1">Uncharacterized protein</fullName>
    </submittedName>
</protein>
<proteinExistence type="predicted"/>
<dbReference type="EMBL" id="GG745558">
    <property type="protein sequence ID" value="EFD92635.1"/>
    <property type="molecule type" value="Genomic_DNA"/>
</dbReference>
<evidence type="ECO:0000313" key="1">
    <source>
        <dbReference type="EMBL" id="EFD92635.1"/>
    </source>
</evidence>
<reference evidence="1 2" key="1">
    <citation type="journal article" date="2010" name="Proc. Natl. Acad. Sci. U.S.A.">
        <title>Enigmatic, ultrasmall, uncultivated Archaea.</title>
        <authorList>
            <person name="Baker B.J."/>
            <person name="Comolli L.R."/>
            <person name="Dick G.J."/>
            <person name="Hauser L.J."/>
            <person name="Hyatt D."/>
            <person name="Dill B.D."/>
            <person name="Land M.L."/>
            <person name="Verberkmoes N.C."/>
            <person name="Hettich R.L."/>
            <person name="Banfield J.F."/>
        </authorList>
    </citation>
    <scope>NUCLEOTIDE SEQUENCE [LARGE SCALE GENOMIC DNA]</scope>
</reference>